<dbReference type="GO" id="GO:0055129">
    <property type="term" value="P:L-proline biosynthetic process"/>
    <property type="evidence" value="ECO:0007669"/>
    <property type="project" value="UniProtKB-UniRule"/>
</dbReference>
<evidence type="ECO:0000259" key="6">
    <source>
        <dbReference type="Pfam" id="PF03807"/>
    </source>
</evidence>
<reference evidence="8 9" key="1">
    <citation type="submission" date="2020-01" db="EMBL/GenBank/DDBJ databases">
        <title>Sphingomonas sp. C33 whole genome sequece.</title>
        <authorList>
            <person name="Park C."/>
        </authorList>
    </citation>
    <scope>NUCLEOTIDE SEQUENCE [LARGE SCALE GENOMIC DNA]</scope>
    <source>
        <strain evidence="8 9">C33</strain>
    </source>
</reference>
<gene>
    <name evidence="4" type="primary">proC</name>
    <name evidence="8" type="ORF">GVO57_12310</name>
</gene>
<comment type="subcellular location">
    <subcellularLocation>
        <location evidence="4">Cytoplasm</location>
    </subcellularLocation>
</comment>
<comment type="catalytic activity">
    <reaction evidence="4">
        <text>L-proline + NADP(+) = (S)-1-pyrroline-5-carboxylate + NADPH + 2 H(+)</text>
        <dbReference type="Rhea" id="RHEA:14109"/>
        <dbReference type="ChEBI" id="CHEBI:15378"/>
        <dbReference type="ChEBI" id="CHEBI:17388"/>
        <dbReference type="ChEBI" id="CHEBI:57783"/>
        <dbReference type="ChEBI" id="CHEBI:58349"/>
        <dbReference type="ChEBI" id="CHEBI:60039"/>
        <dbReference type="EC" id="1.5.1.2"/>
    </reaction>
</comment>
<comment type="function">
    <text evidence="4">Catalyzes the reduction of 1-pyrroline-5-carboxylate (PCA) to L-proline.</text>
</comment>
<proteinExistence type="inferred from homology"/>
<dbReference type="InterPro" id="IPR029036">
    <property type="entry name" value="P5CR_dimer"/>
</dbReference>
<dbReference type="Pfam" id="PF03807">
    <property type="entry name" value="F420_oxidored"/>
    <property type="match status" value="1"/>
</dbReference>
<keyword evidence="9" id="KW-1185">Reference proteome</keyword>
<dbReference type="InterPro" id="IPR008927">
    <property type="entry name" value="6-PGluconate_DH-like_C_sf"/>
</dbReference>
<dbReference type="Gene3D" id="3.40.50.720">
    <property type="entry name" value="NAD(P)-binding Rossmann-like Domain"/>
    <property type="match status" value="1"/>
</dbReference>
<dbReference type="UniPathway" id="UPA00098">
    <property type="reaction ID" value="UER00361"/>
</dbReference>
<keyword evidence="4" id="KW-0641">Proline biosynthesis</keyword>
<evidence type="ECO:0000256" key="2">
    <source>
        <dbReference type="ARBA" id="ARBA00022857"/>
    </source>
</evidence>
<dbReference type="PANTHER" id="PTHR11645">
    <property type="entry name" value="PYRROLINE-5-CARBOXYLATE REDUCTASE"/>
    <property type="match status" value="1"/>
</dbReference>
<evidence type="ECO:0000256" key="1">
    <source>
        <dbReference type="ARBA" id="ARBA00005525"/>
    </source>
</evidence>
<dbReference type="GO" id="GO:0005737">
    <property type="term" value="C:cytoplasm"/>
    <property type="evidence" value="ECO:0007669"/>
    <property type="project" value="UniProtKB-SubCell"/>
</dbReference>
<comment type="pathway">
    <text evidence="4">Amino-acid biosynthesis; L-proline biosynthesis; L-proline from L-glutamate 5-semialdehyde: step 1/1.</text>
</comment>
<dbReference type="PIRSF" id="PIRSF000193">
    <property type="entry name" value="Pyrrol-5-carb_rd"/>
    <property type="match status" value="1"/>
</dbReference>
<dbReference type="SUPFAM" id="SSF51735">
    <property type="entry name" value="NAD(P)-binding Rossmann-fold domains"/>
    <property type="match status" value="1"/>
</dbReference>
<dbReference type="HAMAP" id="MF_01925">
    <property type="entry name" value="P5C_reductase"/>
    <property type="match status" value="1"/>
</dbReference>
<evidence type="ECO:0000313" key="9">
    <source>
        <dbReference type="Proteomes" id="UP000464468"/>
    </source>
</evidence>
<evidence type="ECO:0000259" key="7">
    <source>
        <dbReference type="Pfam" id="PF14748"/>
    </source>
</evidence>
<feature type="binding site" evidence="5">
    <location>
        <begin position="14"/>
        <end position="19"/>
    </location>
    <ligand>
        <name>NADP(+)</name>
        <dbReference type="ChEBI" id="CHEBI:58349"/>
    </ligand>
</feature>
<dbReference type="InterPro" id="IPR053790">
    <property type="entry name" value="P5CR-like_CS"/>
</dbReference>
<keyword evidence="4" id="KW-0963">Cytoplasm</keyword>
<evidence type="ECO:0000313" key="8">
    <source>
        <dbReference type="EMBL" id="QHL91448.1"/>
    </source>
</evidence>
<dbReference type="Pfam" id="PF14748">
    <property type="entry name" value="P5CR_dimer"/>
    <property type="match status" value="1"/>
</dbReference>
<keyword evidence="4" id="KW-0028">Amino-acid biosynthesis</keyword>
<dbReference type="InterPro" id="IPR000304">
    <property type="entry name" value="Pyrroline-COOH_reductase"/>
</dbReference>
<evidence type="ECO:0000256" key="3">
    <source>
        <dbReference type="ARBA" id="ARBA00023002"/>
    </source>
</evidence>
<protein>
    <recommendedName>
        <fullName evidence="4">Pyrroline-5-carboxylate reductase</fullName>
        <shortName evidence="4">P5C reductase</shortName>
        <shortName evidence="4">P5CR</shortName>
        <ecNumber evidence="4">1.5.1.2</ecNumber>
    </recommendedName>
    <alternativeName>
        <fullName evidence="4">PCA reductase</fullName>
    </alternativeName>
</protein>
<dbReference type="InterPro" id="IPR028939">
    <property type="entry name" value="P5C_Rdtase_cat_N"/>
</dbReference>
<dbReference type="KEGG" id="schy:GVO57_12310"/>
<feature type="domain" description="Pyrroline-5-carboxylate reductase catalytic N-terminal" evidence="6">
    <location>
        <begin position="13"/>
        <end position="98"/>
    </location>
</feature>
<sequence>MVFDWASERPFWMIGCGNMAGAMLTRWLAAGAPANGITVIRPSGVAPAAGVQTLTALPEGPVPRLVLLGIKPQQLDAVAPALAARIGPETVLVSILAGTGCASLRARFPAAGAIVRAMPNTPVALGRGVVALTGDRVDAVTALMRPLGLVEWIDDEEDFHLVAALAGSGPAFVFRMIDALAAGAADLGLAPDQAARLALHMVEGAGALAAGAGESPARLADRVASPGGMTRKGLDVLDADQALARLMRATLDATAARGREMAAAFR</sequence>
<comment type="catalytic activity">
    <reaction evidence="4">
        <text>L-proline + NAD(+) = (S)-1-pyrroline-5-carboxylate + NADH + 2 H(+)</text>
        <dbReference type="Rhea" id="RHEA:14105"/>
        <dbReference type="ChEBI" id="CHEBI:15378"/>
        <dbReference type="ChEBI" id="CHEBI:17388"/>
        <dbReference type="ChEBI" id="CHEBI:57540"/>
        <dbReference type="ChEBI" id="CHEBI:57945"/>
        <dbReference type="ChEBI" id="CHEBI:60039"/>
        <dbReference type="EC" id="1.5.1.2"/>
    </reaction>
</comment>
<keyword evidence="3 4" id="KW-0560">Oxidoreductase</keyword>
<dbReference type="PROSITE" id="PS00521">
    <property type="entry name" value="P5CR"/>
    <property type="match status" value="1"/>
</dbReference>
<dbReference type="EMBL" id="CP047895">
    <property type="protein sequence ID" value="QHL91448.1"/>
    <property type="molecule type" value="Genomic_DNA"/>
</dbReference>
<name>A0A7Z2NX42_9SPHN</name>
<dbReference type="InterPro" id="IPR036291">
    <property type="entry name" value="NAD(P)-bd_dom_sf"/>
</dbReference>
<dbReference type="PANTHER" id="PTHR11645:SF0">
    <property type="entry name" value="PYRROLINE-5-CARBOXYLATE REDUCTASE 3"/>
    <property type="match status" value="1"/>
</dbReference>
<keyword evidence="2 4" id="KW-0521">NADP</keyword>
<feature type="domain" description="Pyrroline-5-carboxylate reductase dimerisation" evidence="7">
    <location>
        <begin position="156"/>
        <end position="261"/>
    </location>
</feature>
<organism evidence="8 9">
    <name type="scientific">Sphingomonas changnyeongensis</name>
    <dbReference type="NCBI Taxonomy" id="2698679"/>
    <lineage>
        <taxon>Bacteria</taxon>
        <taxon>Pseudomonadati</taxon>
        <taxon>Pseudomonadota</taxon>
        <taxon>Alphaproteobacteria</taxon>
        <taxon>Sphingomonadales</taxon>
        <taxon>Sphingomonadaceae</taxon>
        <taxon>Sphingomonas</taxon>
    </lineage>
</organism>
<evidence type="ECO:0000256" key="4">
    <source>
        <dbReference type="HAMAP-Rule" id="MF_01925"/>
    </source>
</evidence>
<dbReference type="AlphaFoldDB" id="A0A7Z2NX42"/>
<dbReference type="GO" id="GO:0004735">
    <property type="term" value="F:pyrroline-5-carboxylate reductase activity"/>
    <property type="evidence" value="ECO:0007669"/>
    <property type="project" value="UniProtKB-UniRule"/>
</dbReference>
<dbReference type="SUPFAM" id="SSF48179">
    <property type="entry name" value="6-phosphogluconate dehydrogenase C-terminal domain-like"/>
    <property type="match status" value="1"/>
</dbReference>
<accession>A0A7Z2NX42</accession>
<dbReference type="Gene3D" id="1.10.3730.10">
    <property type="entry name" value="ProC C-terminal domain-like"/>
    <property type="match status" value="1"/>
</dbReference>
<dbReference type="Proteomes" id="UP000464468">
    <property type="component" value="Chromosome"/>
</dbReference>
<comment type="similarity">
    <text evidence="1 4">Belongs to the pyrroline-5-carboxylate reductase family.</text>
</comment>
<evidence type="ECO:0000256" key="5">
    <source>
        <dbReference type="PIRSR" id="PIRSR000193-1"/>
    </source>
</evidence>
<dbReference type="EC" id="1.5.1.2" evidence="4"/>